<dbReference type="Proteomes" id="UP000577362">
    <property type="component" value="Unassembled WGS sequence"/>
</dbReference>
<dbReference type="Pfam" id="PF01547">
    <property type="entry name" value="SBP_bac_1"/>
    <property type="match status" value="1"/>
</dbReference>
<comment type="caution">
    <text evidence="5">The sequence shown here is derived from an EMBL/GenBank/DDBJ whole genome shotgun (WGS) entry which is preliminary data.</text>
</comment>
<dbReference type="AlphaFoldDB" id="A0A840C0G2"/>
<evidence type="ECO:0000313" key="6">
    <source>
        <dbReference type="Proteomes" id="UP000577362"/>
    </source>
</evidence>
<gene>
    <name evidence="5" type="ORF">GGR16_003330</name>
</gene>
<dbReference type="CDD" id="cd13585">
    <property type="entry name" value="PBP2_TMBP_like"/>
    <property type="match status" value="1"/>
</dbReference>
<evidence type="ECO:0000256" key="1">
    <source>
        <dbReference type="ARBA" id="ARBA00004418"/>
    </source>
</evidence>
<comment type="similarity">
    <text evidence="2">Belongs to the bacterial solute-binding protein 1 family.</text>
</comment>
<protein>
    <submittedName>
        <fullName evidence="5">Sorbitol/mannitol transport system substrate-binding protein</fullName>
    </submittedName>
</protein>
<keyword evidence="4" id="KW-0732">Signal</keyword>
<feature type="chain" id="PRO_5032340622" evidence="4">
    <location>
        <begin position="22"/>
        <end position="436"/>
    </location>
</feature>
<dbReference type="PANTHER" id="PTHR43649">
    <property type="entry name" value="ARABINOSE-BINDING PROTEIN-RELATED"/>
    <property type="match status" value="1"/>
</dbReference>
<dbReference type="PANTHER" id="PTHR43649:SF12">
    <property type="entry name" value="DIACETYLCHITOBIOSE BINDING PROTEIN DASA"/>
    <property type="match status" value="1"/>
</dbReference>
<keyword evidence="6" id="KW-1185">Reference proteome</keyword>
<dbReference type="GO" id="GO:0042597">
    <property type="term" value="C:periplasmic space"/>
    <property type="evidence" value="ECO:0007669"/>
    <property type="project" value="UniProtKB-SubCell"/>
</dbReference>
<dbReference type="SUPFAM" id="SSF53850">
    <property type="entry name" value="Periplasmic binding protein-like II"/>
    <property type="match status" value="1"/>
</dbReference>
<dbReference type="RefSeq" id="WP_183317286.1">
    <property type="nucleotide sequence ID" value="NZ_JACIEN010000004.1"/>
</dbReference>
<comment type="subcellular location">
    <subcellularLocation>
        <location evidence="1">Periplasm</location>
    </subcellularLocation>
</comment>
<evidence type="ECO:0000256" key="2">
    <source>
        <dbReference type="ARBA" id="ARBA00008520"/>
    </source>
</evidence>
<evidence type="ECO:0000256" key="3">
    <source>
        <dbReference type="ARBA" id="ARBA00022764"/>
    </source>
</evidence>
<sequence>MKLKTWLLGAACLFATTGLVAAETLTIATVNNGDMIRMQALSGEFTKANPDIQLEWVILEENVLRQRVTTDIATKGGQYDVMTIGTYEVPIWSKQNWLLPLDDLGADYAADDLLPAIRNGLTVDGKLYAAPFYGESSMTMYRKDLFEAAGLTMPDAPTWDFVAEAARKITDKNKEVYGICLRGKAGWGENMAFLTAMANSFGARWFDESWKPQFDTPQWKEALTFYLDLMRDAGPPGASSNGFNENLALFQSGKCAMWIDATVAASFVTNPKESQVADKVGFALAPDKGLGKRGNWLWAWSLAVPAGTKKEEAAKKFIAWATSKDYLALVAEKEGWANVPPGTRKSLYDNPQYQQAAPFAAMTLASIEAADPTKPTVDPVPYVGVQFVAIPEFQGIGTAVGQQFSAALAGQASADQALSNAQQLTTREMTRAGYIK</sequence>
<dbReference type="InterPro" id="IPR006059">
    <property type="entry name" value="SBP"/>
</dbReference>
<proteinExistence type="inferred from homology"/>
<dbReference type="Gene3D" id="3.40.190.10">
    <property type="entry name" value="Periplasmic binding protein-like II"/>
    <property type="match status" value="2"/>
</dbReference>
<dbReference type="EMBL" id="JACIEN010000004">
    <property type="protein sequence ID" value="MBB4018283.1"/>
    <property type="molecule type" value="Genomic_DNA"/>
</dbReference>
<feature type="signal peptide" evidence="4">
    <location>
        <begin position="1"/>
        <end position="21"/>
    </location>
</feature>
<accession>A0A840C0G2</accession>
<name>A0A840C0G2_9HYPH</name>
<organism evidence="5 6">
    <name type="scientific">Chelatococcus caeni</name>
    <dbReference type="NCBI Taxonomy" id="1348468"/>
    <lineage>
        <taxon>Bacteria</taxon>
        <taxon>Pseudomonadati</taxon>
        <taxon>Pseudomonadota</taxon>
        <taxon>Alphaproteobacteria</taxon>
        <taxon>Hyphomicrobiales</taxon>
        <taxon>Chelatococcaceae</taxon>
        <taxon>Chelatococcus</taxon>
    </lineage>
</organism>
<evidence type="ECO:0000256" key="4">
    <source>
        <dbReference type="SAM" id="SignalP"/>
    </source>
</evidence>
<keyword evidence="3" id="KW-0574">Periplasm</keyword>
<dbReference type="InterPro" id="IPR050490">
    <property type="entry name" value="Bact_solute-bd_prot1"/>
</dbReference>
<reference evidence="5 6" key="1">
    <citation type="submission" date="2020-08" db="EMBL/GenBank/DDBJ databases">
        <title>Genomic Encyclopedia of Type Strains, Phase IV (KMG-IV): sequencing the most valuable type-strain genomes for metagenomic binning, comparative biology and taxonomic classification.</title>
        <authorList>
            <person name="Goeker M."/>
        </authorList>
    </citation>
    <scope>NUCLEOTIDE SEQUENCE [LARGE SCALE GENOMIC DNA]</scope>
    <source>
        <strain evidence="5 6">DSM 103737</strain>
    </source>
</reference>
<evidence type="ECO:0000313" key="5">
    <source>
        <dbReference type="EMBL" id="MBB4018283.1"/>
    </source>
</evidence>